<dbReference type="GO" id="GO:0006281">
    <property type="term" value="P:DNA repair"/>
    <property type="evidence" value="ECO:0007669"/>
    <property type="project" value="TreeGrafter"/>
</dbReference>
<dbReference type="SUPFAM" id="SSF56784">
    <property type="entry name" value="HAD-like"/>
    <property type="match status" value="1"/>
</dbReference>
<evidence type="ECO:0000313" key="1">
    <source>
        <dbReference type="EMBL" id="AQW29260.1"/>
    </source>
</evidence>
<dbReference type="PANTHER" id="PTHR43434:SF16">
    <property type="entry name" value="BLL8046 PROTEIN"/>
    <property type="match status" value="1"/>
</dbReference>
<dbReference type="EMBL" id="CP019911">
    <property type="protein sequence ID" value="AQW29260.1"/>
    <property type="molecule type" value="Genomic_DNA"/>
</dbReference>
<dbReference type="RefSeq" id="WP_078221938.1">
    <property type="nucleotide sequence ID" value="NZ_CP019911.1"/>
</dbReference>
<dbReference type="Gene3D" id="3.40.50.1000">
    <property type="entry name" value="HAD superfamily/HAD-like"/>
    <property type="match status" value="1"/>
</dbReference>
<name>A0A1U9VF05_9RALS</name>
<proteinExistence type="predicted"/>
<sequence>MKKDCILVLDIDGTLTDSVPMHQEALLGAMQALGLARLNTDWGSYPHHTDTGIFAHAMAENGVETLSSDKAANFERDLDARFATLLAERGLREVPGARALVLAAAQTRWGVVFATRGIRSVSQRKLRAVGIDFAEETLLTSSEHASRRNLVEAAVSRAMHVYGIPNPQAVTSIGDGLWDLRVAGELGIGFVGVGSPDSPSGRLLRAHGATVFNDLRQAEPSLTSMDILLPRGAVNSATGTVLASCP</sequence>
<evidence type="ECO:0000313" key="2">
    <source>
        <dbReference type="Proteomes" id="UP000189628"/>
    </source>
</evidence>
<dbReference type="Gene3D" id="1.10.150.240">
    <property type="entry name" value="Putative phosphatase, domain 2"/>
    <property type="match status" value="1"/>
</dbReference>
<evidence type="ECO:0008006" key="3">
    <source>
        <dbReference type="Google" id="ProtNLM"/>
    </source>
</evidence>
<dbReference type="Proteomes" id="UP000189628">
    <property type="component" value="Chromosome"/>
</dbReference>
<dbReference type="Pfam" id="PF00702">
    <property type="entry name" value="Hydrolase"/>
    <property type="match status" value="1"/>
</dbReference>
<dbReference type="SFLD" id="SFLDS00003">
    <property type="entry name" value="Haloacid_Dehalogenase"/>
    <property type="match status" value="1"/>
</dbReference>
<dbReference type="AlphaFoldDB" id="A0A1U9VF05"/>
<dbReference type="SFLD" id="SFLDG01129">
    <property type="entry name" value="C1.5:_HAD__Beta-PGM__Phosphata"/>
    <property type="match status" value="1"/>
</dbReference>
<dbReference type="InterPro" id="IPR023198">
    <property type="entry name" value="PGP-like_dom2"/>
</dbReference>
<dbReference type="InterPro" id="IPR050155">
    <property type="entry name" value="HAD-like_hydrolase_sf"/>
</dbReference>
<dbReference type="InterPro" id="IPR023214">
    <property type="entry name" value="HAD_sf"/>
</dbReference>
<gene>
    <name evidence="1" type="ORF">B0B51_04020</name>
</gene>
<dbReference type="PANTHER" id="PTHR43434">
    <property type="entry name" value="PHOSPHOGLYCOLATE PHOSPHATASE"/>
    <property type="match status" value="1"/>
</dbReference>
<protein>
    <recommendedName>
        <fullName evidence="3">Haloacid dehalogenase</fullName>
    </recommendedName>
</protein>
<organism evidence="1 2">
    <name type="scientific">blood disease bacterium A2-HR MARDI</name>
    <dbReference type="NCBI Taxonomy" id="1944648"/>
    <lineage>
        <taxon>Bacteria</taxon>
        <taxon>Pseudomonadati</taxon>
        <taxon>Pseudomonadota</taxon>
        <taxon>Betaproteobacteria</taxon>
        <taxon>Burkholderiales</taxon>
        <taxon>Burkholderiaceae</taxon>
        <taxon>Ralstonia</taxon>
        <taxon>Ralstonia solanacearum species complex</taxon>
    </lineage>
</organism>
<accession>A0A1U9VF05</accession>
<dbReference type="CDD" id="cd01427">
    <property type="entry name" value="HAD_like"/>
    <property type="match status" value="1"/>
</dbReference>
<dbReference type="GO" id="GO:0008967">
    <property type="term" value="F:phosphoglycolate phosphatase activity"/>
    <property type="evidence" value="ECO:0007669"/>
    <property type="project" value="TreeGrafter"/>
</dbReference>
<reference evidence="1 2" key="1">
    <citation type="submission" date="2017-02" db="EMBL/GenBank/DDBJ databases">
        <title>Blood Disease Bacterium A2-HR MARDI.</title>
        <authorList>
            <person name="Badrun R."/>
            <person name="Abu Bakar N."/>
            <person name="Laboh R."/>
        </authorList>
    </citation>
    <scope>NUCLEOTIDE SEQUENCE [LARGE SCALE GENOMIC DNA]</scope>
    <source>
        <strain evidence="1 2">A2-HR MARDI</strain>
    </source>
</reference>
<dbReference type="GO" id="GO:0005829">
    <property type="term" value="C:cytosol"/>
    <property type="evidence" value="ECO:0007669"/>
    <property type="project" value="TreeGrafter"/>
</dbReference>
<dbReference type="InterPro" id="IPR036412">
    <property type="entry name" value="HAD-like_sf"/>
</dbReference>